<evidence type="ECO:0000259" key="1">
    <source>
        <dbReference type="Pfam" id="PF17948"/>
    </source>
</evidence>
<reference evidence="2" key="1">
    <citation type="submission" date="2022-11" db="EMBL/GenBank/DDBJ databases">
        <title>Alteromonas sp. nov., isolated from sea water of the Qingdao.</title>
        <authorList>
            <person name="Wang Q."/>
        </authorList>
    </citation>
    <scope>NUCLEOTIDE SEQUENCE</scope>
    <source>
        <strain evidence="2">ASW11-7</strain>
    </source>
</reference>
<proteinExistence type="predicted"/>
<keyword evidence="3" id="KW-1185">Reference proteome</keyword>
<protein>
    <submittedName>
        <fullName evidence="2">DnaT-like ssDNA-binding domain-containing protein</fullName>
    </submittedName>
</protein>
<gene>
    <name evidence="2" type="ORF">OPS25_10265</name>
</gene>
<name>A0ABT3P7Y0_9ALTE</name>
<dbReference type="EMBL" id="JAPFRD010000011">
    <property type="protein sequence ID" value="MCW8108876.1"/>
    <property type="molecule type" value="Genomic_DNA"/>
</dbReference>
<dbReference type="InterPro" id="IPR040480">
    <property type="entry name" value="DnaT_DNA_bind"/>
</dbReference>
<organism evidence="2 3">
    <name type="scientific">Alteromonas aquimaris</name>
    <dbReference type="NCBI Taxonomy" id="2998417"/>
    <lineage>
        <taxon>Bacteria</taxon>
        <taxon>Pseudomonadati</taxon>
        <taxon>Pseudomonadota</taxon>
        <taxon>Gammaproteobacteria</taxon>
        <taxon>Alteromonadales</taxon>
        <taxon>Alteromonadaceae</taxon>
        <taxon>Alteromonas/Salinimonas group</taxon>
        <taxon>Alteromonas</taxon>
    </lineage>
</organism>
<sequence>MFTEAEYHALCSPLANAARVLYCLGLRPTTNATTATSEPLNYKFLLALVNADSQDKPFTRGRQLNDLLKLLEQAGLIALPPTLSLESSLNGKVILLPLIQTKHDSFSHLHRQHQAITMKWQPDEALFAEMATLLGLPDKHYDQDDINEFIAYWLGRPSTVLSHFQWTQKFVYSMRNKRFGRSDAKQQADLSNLVEVAPSLEADDNTRKLVEKYRRKP</sequence>
<accession>A0ABT3P7Y0</accession>
<feature type="domain" description="DnaT DNA-binding" evidence="1">
    <location>
        <begin position="114"/>
        <end position="178"/>
    </location>
</feature>
<dbReference type="Pfam" id="PF17948">
    <property type="entry name" value="DnaT"/>
    <property type="match status" value="1"/>
</dbReference>
<dbReference type="Gene3D" id="1.10.8.1180">
    <property type="match status" value="1"/>
</dbReference>
<comment type="caution">
    <text evidence="2">The sequence shown here is derived from an EMBL/GenBank/DDBJ whole genome shotgun (WGS) entry which is preliminary data.</text>
</comment>
<evidence type="ECO:0000313" key="2">
    <source>
        <dbReference type="EMBL" id="MCW8108876.1"/>
    </source>
</evidence>
<evidence type="ECO:0000313" key="3">
    <source>
        <dbReference type="Proteomes" id="UP001142810"/>
    </source>
</evidence>
<dbReference type="RefSeq" id="WP_265617631.1">
    <property type="nucleotide sequence ID" value="NZ_JAPFRD010000011.1"/>
</dbReference>
<dbReference type="Proteomes" id="UP001142810">
    <property type="component" value="Unassembled WGS sequence"/>
</dbReference>